<dbReference type="PANTHER" id="PTHR10434">
    <property type="entry name" value="1-ACYL-SN-GLYCEROL-3-PHOSPHATE ACYLTRANSFERASE"/>
    <property type="match status" value="1"/>
</dbReference>
<evidence type="ECO:0000313" key="6">
    <source>
        <dbReference type="Proteomes" id="UP001595823"/>
    </source>
</evidence>
<evidence type="ECO:0000313" key="5">
    <source>
        <dbReference type="EMBL" id="MFC4334587.1"/>
    </source>
</evidence>
<evidence type="ECO:0000256" key="2">
    <source>
        <dbReference type="ARBA" id="ARBA00023315"/>
    </source>
</evidence>
<dbReference type="Pfam" id="PF01553">
    <property type="entry name" value="Acyltransferase"/>
    <property type="match status" value="1"/>
</dbReference>
<sequence length="263" mass="29180">MRPEPPVYRGRRKGGDDYTTFIKVVGNAIKGGLNILTKREWSGLEHIPLDGPAIFAANHYSHFDPLPLAHYVYNSGRHPHFLLKNSIVEVPVVGPIIKATGQIPVYRGSRNAADSLRDAIAMLKDGGTVIIYPEGTTSKEPDRWPMRGKTGVARLALESGAPVIPLTQWGSQALFDPLAEKGKLKLGFRKPVTVTAGPEIDLDRWRELEHPTNGDMQDMTDRVMEVVRDQLAELRGVGDPPPLWDRANLKKTKKQTERKEGGQ</sequence>
<comment type="caution">
    <text evidence="5">The sequence shown here is derived from an EMBL/GenBank/DDBJ whole genome shotgun (WGS) entry which is preliminary data.</text>
</comment>
<dbReference type="SUPFAM" id="SSF69593">
    <property type="entry name" value="Glycerol-3-phosphate (1)-acyltransferase"/>
    <property type="match status" value="1"/>
</dbReference>
<dbReference type="RefSeq" id="WP_380618420.1">
    <property type="nucleotide sequence ID" value="NZ_JBHSDK010000007.1"/>
</dbReference>
<gene>
    <name evidence="5" type="ORF">ACFPET_05185</name>
</gene>
<dbReference type="GO" id="GO:0016746">
    <property type="term" value="F:acyltransferase activity"/>
    <property type="evidence" value="ECO:0007669"/>
    <property type="project" value="UniProtKB-KW"/>
</dbReference>
<feature type="region of interest" description="Disordered" evidence="3">
    <location>
        <begin position="235"/>
        <end position="263"/>
    </location>
</feature>
<evidence type="ECO:0000256" key="3">
    <source>
        <dbReference type="SAM" id="MobiDB-lite"/>
    </source>
</evidence>
<dbReference type="SMART" id="SM00563">
    <property type="entry name" value="PlsC"/>
    <property type="match status" value="1"/>
</dbReference>
<reference evidence="6" key="1">
    <citation type="journal article" date="2019" name="Int. J. Syst. Evol. Microbiol.">
        <title>The Global Catalogue of Microorganisms (GCM) 10K type strain sequencing project: providing services to taxonomists for standard genome sequencing and annotation.</title>
        <authorList>
            <consortium name="The Broad Institute Genomics Platform"/>
            <consortium name="The Broad Institute Genome Sequencing Center for Infectious Disease"/>
            <person name="Wu L."/>
            <person name="Ma J."/>
        </authorList>
    </citation>
    <scope>NUCLEOTIDE SEQUENCE [LARGE SCALE GENOMIC DNA]</scope>
    <source>
        <strain evidence="6">IBRC-M 10908</strain>
    </source>
</reference>
<dbReference type="Proteomes" id="UP001595823">
    <property type="component" value="Unassembled WGS sequence"/>
</dbReference>
<dbReference type="InterPro" id="IPR002123">
    <property type="entry name" value="Plipid/glycerol_acylTrfase"/>
</dbReference>
<accession>A0ABV8TVA3</accession>
<dbReference type="EMBL" id="JBHSDK010000007">
    <property type="protein sequence ID" value="MFC4334587.1"/>
    <property type="molecule type" value="Genomic_DNA"/>
</dbReference>
<dbReference type="PANTHER" id="PTHR10434:SF55">
    <property type="entry name" value="POSSIBLE ACYLTRANSFERASE"/>
    <property type="match status" value="1"/>
</dbReference>
<feature type="compositionally biased region" description="Basic and acidic residues" evidence="3">
    <location>
        <begin position="254"/>
        <end position="263"/>
    </location>
</feature>
<organism evidence="5 6">
    <name type="scientific">Salininema proteolyticum</name>
    <dbReference type="NCBI Taxonomy" id="1607685"/>
    <lineage>
        <taxon>Bacteria</taxon>
        <taxon>Bacillati</taxon>
        <taxon>Actinomycetota</taxon>
        <taxon>Actinomycetes</taxon>
        <taxon>Glycomycetales</taxon>
        <taxon>Glycomycetaceae</taxon>
        <taxon>Salininema</taxon>
    </lineage>
</organism>
<feature type="domain" description="Phospholipid/glycerol acyltransferase" evidence="4">
    <location>
        <begin position="53"/>
        <end position="171"/>
    </location>
</feature>
<keyword evidence="2 5" id="KW-0012">Acyltransferase</keyword>
<evidence type="ECO:0000256" key="1">
    <source>
        <dbReference type="ARBA" id="ARBA00022679"/>
    </source>
</evidence>
<keyword evidence="1" id="KW-0808">Transferase</keyword>
<keyword evidence="6" id="KW-1185">Reference proteome</keyword>
<dbReference type="CDD" id="cd07989">
    <property type="entry name" value="LPLAT_AGPAT-like"/>
    <property type="match status" value="1"/>
</dbReference>
<name>A0ABV8TVA3_9ACTN</name>
<proteinExistence type="predicted"/>
<evidence type="ECO:0000259" key="4">
    <source>
        <dbReference type="SMART" id="SM00563"/>
    </source>
</evidence>
<protein>
    <submittedName>
        <fullName evidence="5">Lysophospholipid acyltransferase family protein</fullName>
    </submittedName>
</protein>